<comment type="caution">
    <text evidence="5">The sequence shown here is derived from an EMBL/GenBank/DDBJ whole genome shotgun (WGS) entry which is preliminary data.</text>
</comment>
<evidence type="ECO:0000313" key="5">
    <source>
        <dbReference type="EMBL" id="MDT0462577.1"/>
    </source>
</evidence>
<dbReference type="InterPro" id="IPR009430">
    <property type="entry name" value="GvpL/GvpF"/>
</dbReference>
<dbReference type="EMBL" id="JAVREY010000004">
    <property type="protein sequence ID" value="MDT0462577.1"/>
    <property type="molecule type" value="Genomic_DNA"/>
</dbReference>
<protein>
    <submittedName>
        <fullName evidence="5">GvpL/GvpF family gas vesicle protein</fullName>
    </submittedName>
</protein>
<keyword evidence="4" id="KW-0175">Coiled coil</keyword>
<gene>
    <name evidence="5" type="ORF">RM764_06085</name>
</gene>
<name>A0ABU2TNS4_9ACTN</name>
<dbReference type="PANTHER" id="PTHR36852:SF1">
    <property type="entry name" value="PROTEIN GVPL 2"/>
    <property type="match status" value="1"/>
</dbReference>
<dbReference type="PANTHER" id="PTHR36852">
    <property type="entry name" value="PROTEIN GVPL 2"/>
    <property type="match status" value="1"/>
</dbReference>
<organism evidence="5 6">
    <name type="scientific">Streptomyces gibsoniae</name>
    <dbReference type="NCBI Taxonomy" id="3075529"/>
    <lineage>
        <taxon>Bacteria</taxon>
        <taxon>Bacillati</taxon>
        <taxon>Actinomycetota</taxon>
        <taxon>Actinomycetes</taxon>
        <taxon>Kitasatosporales</taxon>
        <taxon>Streptomycetaceae</taxon>
        <taxon>Streptomyces</taxon>
    </lineage>
</organism>
<evidence type="ECO:0000313" key="6">
    <source>
        <dbReference type="Proteomes" id="UP001183809"/>
    </source>
</evidence>
<evidence type="ECO:0000256" key="4">
    <source>
        <dbReference type="SAM" id="Coils"/>
    </source>
</evidence>
<dbReference type="Pfam" id="PF06386">
    <property type="entry name" value="GvpL_GvpF"/>
    <property type="match status" value="1"/>
</dbReference>
<keyword evidence="6" id="KW-1185">Reference proteome</keyword>
<proteinExistence type="inferred from homology"/>
<reference evidence="6" key="1">
    <citation type="submission" date="2023-07" db="EMBL/GenBank/DDBJ databases">
        <title>30 novel species of actinomycetes from the DSMZ collection.</title>
        <authorList>
            <person name="Nouioui I."/>
        </authorList>
    </citation>
    <scope>NUCLEOTIDE SEQUENCE [LARGE SCALE GENOMIC DNA]</scope>
    <source>
        <strain evidence="6">DSM 41699</strain>
    </source>
</reference>
<sequence length="241" mass="26246">MSAPMALYVYAISDDSHPLDLDGIKGVGASPAELHTVRGDSLCAVVSEAPEDLSVARRDLEAHHEAQERLWAEGTVLPLSFGFVAQDEETVRAVLEERAEQFTQRLEELAGRAEFNVKGLQEEDAVLRSVLEESPEARALNEATRAGGGTQQDRLALGQLVAEGVQSHDEALAAEVLAALRPLALTEKVAPPSRQYFVNASFLVEDERGEEFTRTGEELAERLGEGVELRIRGPLPPYSFT</sequence>
<evidence type="ECO:0000256" key="1">
    <source>
        <dbReference type="ARBA" id="ARBA00022987"/>
    </source>
</evidence>
<evidence type="ECO:0000256" key="2">
    <source>
        <dbReference type="ARBA" id="ARBA00035108"/>
    </source>
</evidence>
<accession>A0ABU2TNS4</accession>
<comment type="similarity">
    <text evidence="3">Belongs to the gas vesicle GvpF/GvpL family.</text>
</comment>
<dbReference type="Proteomes" id="UP001183809">
    <property type="component" value="Unassembled WGS sequence"/>
</dbReference>
<comment type="subcellular location">
    <subcellularLocation>
        <location evidence="2">Gas vesicle</location>
    </subcellularLocation>
</comment>
<dbReference type="RefSeq" id="WP_311692652.1">
    <property type="nucleotide sequence ID" value="NZ_JAVREY010000004.1"/>
</dbReference>
<feature type="coiled-coil region" evidence="4">
    <location>
        <begin position="85"/>
        <end position="123"/>
    </location>
</feature>
<keyword evidence="1" id="KW-0304">Gas vesicle</keyword>
<evidence type="ECO:0000256" key="3">
    <source>
        <dbReference type="ARBA" id="ARBA00035643"/>
    </source>
</evidence>